<dbReference type="NCBIfam" id="TIGR04019">
    <property type="entry name" value="B_thiol_YtxJ"/>
    <property type="match status" value="1"/>
</dbReference>
<protein>
    <recommendedName>
        <fullName evidence="3">Thioredoxin family protein</fullName>
    </recommendedName>
</protein>
<accession>A0A512BGE1</accession>
<dbReference type="AlphaFoldDB" id="A0A512BGE1"/>
<proteinExistence type="predicted"/>
<evidence type="ECO:0008006" key="3">
    <source>
        <dbReference type="Google" id="ProtNLM"/>
    </source>
</evidence>
<reference evidence="1 2" key="1">
    <citation type="submission" date="2019-07" db="EMBL/GenBank/DDBJ databases">
        <title>Whole genome shotgun sequence of Segetibacter aerophilus NBRC 106135.</title>
        <authorList>
            <person name="Hosoyama A."/>
            <person name="Uohara A."/>
            <person name="Ohji S."/>
            <person name="Ichikawa N."/>
        </authorList>
    </citation>
    <scope>NUCLEOTIDE SEQUENCE [LARGE SCALE GENOMIC DNA]</scope>
    <source>
        <strain evidence="1 2">NBRC 106135</strain>
    </source>
</reference>
<comment type="caution">
    <text evidence="1">The sequence shown here is derived from an EMBL/GenBank/DDBJ whole genome shotgun (WGS) entry which is preliminary data.</text>
</comment>
<dbReference type="Pfam" id="PF11009">
    <property type="entry name" value="BrxC"/>
    <property type="match status" value="1"/>
</dbReference>
<dbReference type="InterPro" id="IPR036249">
    <property type="entry name" value="Thioredoxin-like_sf"/>
</dbReference>
<organism evidence="1 2">
    <name type="scientific">Segetibacter aerophilus</name>
    <dbReference type="NCBI Taxonomy" id="670293"/>
    <lineage>
        <taxon>Bacteria</taxon>
        <taxon>Pseudomonadati</taxon>
        <taxon>Bacteroidota</taxon>
        <taxon>Chitinophagia</taxon>
        <taxon>Chitinophagales</taxon>
        <taxon>Chitinophagaceae</taxon>
        <taxon>Segetibacter</taxon>
    </lineage>
</organism>
<gene>
    <name evidence="1" type="ORF">SAE01_35280</name>
</gene>
<keyword evidence="2" id="KW-1185">Reference proteome</keyword>
<dbReference type="SUPFAM" id="SSF52833">
    <property type="entry name" value="Thioredoxin-like"/>
    <property type="match status" value="1"/>
</dbReference>
<dbReference type="Gene3D" id="3.40.30.10">
    <property type="entry name" value="Glutaredoxin"/>
    <property type="match status" value="1"/>
</dbReference>
<dbReference type="EMBL" id="BJYT01000015">
    <property type="protein sequence ID" value="GEO11032.1"/>
    <property type="molecule type" value="Genomic_DNA"/>
</dbReference>
<evidence type="ECO:0000313" key="1">
    <source>
        <dbReference type="EMBL" id="GEO11032.1"/>
    </source>
</evidence>
<sequence>MYLALQVAREVALLITRVIFIRDNFLVEFTFKRGDIMNWIELKSEDQLNVIKEQSKLKPQVIFKHSTRCSISAMAKGRLERSAAPDNADFYFLDLIAHRGISNKISSEFSVFHESPQILLIKNGECIYDESHGSISMDEIKEQVSA</sequence>
<dbReference type="Proteomes" id="UP000321513">
    <property type="component" value="Unassembled WGS sequence"/>
</dbReference>
<dbReference type="InterPro" id="IPR022551">
    <property type="entry name" value="BrxC"/>
</dbReference>
<name>A0A512BGE1_9BACT</name>
<evidence type="ECO:0000313" key="2">
    <source>
        <dbReference type="Proteomes" id="UP000321513"/>
    </source>
</evidence>